<dbReference type="Proteomes" id="UP000009168">
    <property type="component" value="Unassembled WGS sequence"/>
</dbReference>
<dbReference type="OMA" id="CLELTEW"/>
<dbReference type="GeneID" id="7842318"/>
<organism evidence="1 2">
    <name type="scientific">Tetrahymena thermophila (strain SB210)</name>
    <dbReference type="NCBI Taxonomy" id="312017"/>
    <lineage>
        <taxon>Eukaryota</taxon>
        <taxon>Sar</taxon>
        <taxon>Alveolata</taxon>
        <taxon>Ciliophora</taxon>
        <taxon>Intramacronucleata</taxon>
        <taxon>Oligohymenophorea</taxon>
        <taxon>Hymenostomatida</taxon>
        <taxon>Tetrahymenina</taxon>
        <taxon>Tetrahymenidae</taxon>
        <taxon>Tetrahymena</taxon>
    </lineage>
</organism>
<proteinExistence type="predicted"/>
<evidence type="ECO:0000313" key="1">
    <source>
        <dbReference type="EMBL" id="EAR98753.1"/>
    </source>
</evidence>
<name>Q23QE4_TETTS</name>
<keyword evidence="2" id="KW-1185">Reference proteome</keyword>
<protein>
    <submittedName>
        <fullName evidence="1">Uncharacterized protein</fullName>
    </submittedName>
</protein>
<reference evidence="2" key="1">
    <citation type="journal article" date="2006" name="PLoS Biol.">
        <title>Macronuclear genome sequence of the ciliate Tetrahymena thermophila, a model eukaryote.</title>
        <authorList>
            <person name="Eisen J.A."/>
            <person name="Coyne R.S."/>
            <person name="Wu M."/>
            <person name="Wu D."/>
            <person name="Thiagarajan M."/>
            <person name="Wortman J.R."/>
            <person name="Badger J.H."/>
            <person name="Ren Q."/>
            <person name="Amedeo P."/>
            <person name="Jones K.M."/>
            <person name="Tallon L.J."/>
            <person name="Delcher A.L."/>
            <person name="Salzberg S.L."/>
            <person name="Silva J.C."/>
            <person name="Haas B.J."/>
            <person name="Majoros W.H."/>
            <person name="Farzad M."/>
            <person name="Carlton J.M."/>
            <person name="Smith R.K. Jr."/>
            <person name="Garg J."/>
            <person name="Pearlman R.E."/>
            <person name="Karrer K.M."/>
            <person name="Sun L."/>
            <person name="Manning G."/>
            <person name="Elde N.C."/>
            <person name="Turkewitz A.P."/>
            <person name="Asai D.J."/>
            <person name="Wilkes D.E."/>
            <person name="Wang Y."/>
            <person name="Cai H."/>
            <person name="Collins K."/>
            <person name="Stewart B.A."/>
            <person name="Lee S.R."/>
            <person name="Wilamowska K."/>
            <person name="Weinberg Z."/>
            <person name="Ruzzo W.L."/>
            <person name="Wloga D."/>
            <person name="Gaertig J."/>
            <person name="Frankel J."/>
            <person name="Tsao C.-C."/>
            <person name="Gorovsky M.A."/>
            <person name="Keeling P.J."/>
            <person name="Waller R.F."/>
            <person name="Patron N.J."/>
            <person name="Cherry J.M."/>
            <person name="Stover N.A."/>
            <person name="Krieger C.J."/>
            <person name="del Toro C."/>
            <person name="Ryder H.F."/>
            <person name="Williamson S.C."/>
            <person name="Barbeau R.A."/>
            <person name="Hamilton E.P."/>
            <person name="Orias E."/>
        </authorList>
    </citation>
    <scope>NUCLEOTIDE SEQUENCE [LARGE SCALE GENOMIC DNA]</scope>
    <source>
        <strain evidence="2">SB210</strain>
    </source>
</reference>
<dbReference type="InParanoid" id="Q23QE4"/>
<gene>
    <name evidence="1" type="ORF">TTHERM_01211790</name>
</gene>
<dbReference type="RefSeq" id="XP_001018998.1">
    <property type="nucleotide sequence ID" value="XM_001018998.2"/>
</dbReference>
<sequence>MQERAVENLQLQAERCLELTEWQAERLLKNKKTQEVFLNISHCYEEDSLVQRKACILQAVFKRLCKDQGQVMLNCVKSYQKLPKNKVPQNACEKELLTFISCAERLSLIPLANQEVI</sequence>
<dbReference type="AlphaFoldDB" id="Q23QE4"/>
<dbReference type="HOGENOM" id="CLU_2089683_0_0_1"/>
<accession>Q23QE4</accession>
<evidence type="ECO:0000313" key="2">
    <source>
        <dbReference type="Proteomes" id="UP000009168"/>
    </source>
</evidence>
<dbReference type="EMBL" id="GG662648">
    <property type="protein sequence ID" value="EAR98753.1"/>
    <property type="molecule type" value="Genomic_DNA"/>
</dbReference>
<dbReference type="KEGG" id="tet:TTHERM_01211790"/>